<accession>A0A381YT72</accession>
<reference evidence="1" key="1">
    <citation type="submission" date="2018-05" db="EMBL/GenBank/DDBJ databases">
        <authorList>
            <person name="Lanie J.A."/>
            <person name="Ng W.-L."/>
            <person name="Kazmierczak K.M."/>
            <person name="Andrzejewski T.M."/>
            <person name="Davidsen T.M."/>
            <person name="Wayne K.J."/>
            <person name="Tettelin H."/>
            <person name="Glass J.I."/>
            <person name="Rusch D."/>
            <person name="Podicherti R."/>
            <person name="Tsui H.-C.T."/>
            <person name="Winkler M.E."/>
        </authorList>
    </citation>
    <scope>NUCLEOTIDE SEQUENCE</scope>
</reference>
<sequence length="78" mass="9519">MIKDDFLRFTYRKRPPVDAKIINVEVKDDKKYFYAEVEPPLEQLYYILYKNRKKIILEQYMIVNGDNIEIKMQLSQVD</sequence>
<dbReference type="AlphaFoldDB" id="A0A381YT72"/>
<organism evidence="1">
    <name type="scientific">marine metagenome</name>
    <dbReference type="NCBI Taxonomy" id="408172"/>
    <lineage>
        <taxon>unclassified sequences</taxon>
        <taxon>metagenomes</taxon>
        <taxon>ecological metagenomes</taxon>
    </lineage>
</organism>
<gene>
    <name evidence="1" type="ORF">METZ01_LOCUS133014</name>
</gene>
<proteinExistence type="predicted"/>
<evidence type="ECO:0000313" key="1">
    <source>
        <dbReference type="EMBL" id="SVA80160.1"/>
    </source>
</evidence>
<name>A0A381YT72_9ZZZZ</name>
<dbReference type="EMBL" id="UINC01018990">
    <property type="protein sequence ID" value="SVA80160.1"/>
    <property type="molecule type" value="Genomic_DNA"/>
</dbReference>
<protein>
    <submittedName>
        <fullName evidence="1">Uncharacterized protein</fullName>
    </submittedName>
</protein>